<keyword evidence="2" id="KW-0472">Membrane</keyword>
<dbReference type="Proteomes" id="UP000023152">
    <property type="component" value="Unassembled WGS sequence"/>
</dbReference>
<gene>
    <name evidence="3" type="ORF">RFI_37088</name>
</gene>
<feature type="region of interest" description="Disordered" evidence="1">
    <location>
        <begin position="84"/>
        <end position="115"/>
    </location>
</feature>
<accession>X6LI47</accession>
<organism evidence="3 4">
    <name type="scientific">Reticulomyxa filosa</name>
    <dbReference type="NCBI Taxonomy" id="46433"/>
    <lineage>
        <taxon>Eukaryota</taxon>
        <taxon>Sar</taxon>
        <taxon>Rhizaria</taxon>
        <taxon>Retaria</taxon>
        <taxon>Foraminifera</taxon>
        <taxon>Monothalamids</taxon>
        <taxon>Reticulomyxidae</taxon>
        <taxon>Reticulomyxa</taxon>
    </lineage>
</organism>
<keyword evidence="2" id="KW-0812">Transmembrane</keyword>
<evidence type="ECO:0000256" key="1">
    <source>
        <dbReference type="SAM" id="MobiDB-lite"/>
    </source>
</evidence>
<feature type="region of interest" description="Disordered" evidence="1">
    <location>
        <begin position="143"/>
        <end position="166"/>
    </location>
</feature>
<name>X6LI47_RETFI</name>
<evidence type="ECO:0000313" key="4">
    <source>
        <dbReference type="Proteomes" id="UP000023152"/>
    </source>
</evidence>
<protein>
    <submittedName>
        <fullName evidence="3">Uncharacterized protein</fullName>
    </submittedName>
</protein>
<feature type="transmembrane region" description="Helical" evidence="2">
    <location>
        <begin position="176"/>
        <end position="197"/>
    </location>
</feature>
<feature type="compositionally biased region" description="Basic residues" evidence="1">
    <location>
        <begin position="10"/>
        <end position="19"/>
    </location>
</feature>
<keyword evidence="2" id="KW-1133">Transmembrane helix</keyword>
<feature type="compositionally biased region" description="Basic and acidic residues" evidence="1">
    <location>
        <begin position="20"/>
        <end position="29"/>
    </location>
</feature>
<comment type="caution">
    <text evidence="3">The sequence shown here is derived from an EMBL/GenBank/DDBJ whole genome shotgun (WGS) entry which is preliminary data.</text>
</comment>
<dbReference type="AlphaFoldDB" id="X6LI47"/>
<feature type="compositionally biased region" description="Basic residues" evidence="1">
    <location>
        <begin position="84"/>
        <end position="109"/>
    </location>
</feature>
<keyword evidence="4" id="KW-1185">Reference proteome</keyword>
<feature type="region of interest" description="Disordered" evidence="1">
    <location>
        <begin position="1"/>
        <end position="41"/>
    </location>
</feature>
<evidence type="ECO:0000313" key="3">
    <source>
        <dbReference type="EMBL" id="ETO00360.1"/>
    </source>
</evidence>
<sequence>MFSVSNNVKKSNKIKKAKKKFPENDGEGKKRTKQKWSTSNKSYVVKNQTNNNNNIRFVVIDFSNFCLCEHAHFSNLLFVQGKKRKNNNKKKTVKKRKGGKKNKNNKKTRNKDNTPLNRIKAKKNIFQALIKQKTKQFITCATTERQRKRKKRKKRSFNQKKKKQIKHKTKHLRKIFFLYDNELLIYPLPSPFLLLFISRKKKKKENKKKFKKK</sequence>
<dbReference type="EMBL" id="ASPP01041266">
    <property type="protein sequence ID" value="ETO00360.1"/>
    <property type="molecule type" value="Genomic_DNA"/>
</dbReference>
<proteinExistence type="predicted"/>
<evidence type="ECO:0000256" key="2">
    <source>
        <dbReference type="SAM" id="Phobius"/>
    </source>
</evidence>
<reference evidence="3 4" key="1">
    <citation type="journal article" date="2013" name="Curr. Biol.">
        <title>The Genome of the Foraminiferan Reticulomyxa filosa.</title>
        <authorList>
            <person name="Glockner G."/>
            <person name="Hulsmann N."/>
            <person name="Schleicher M."/>
            <person name="Noegel A.A."/>
            <person name="Eichinger L."/>
            <person name="Gallinger C."/>
            <person name="Pawlowski J."/>
            <person name="Sierra R."/>
            <person name="Euteneuer U."/>
            <person name="Pillet L."/>
            <person name="Moustafa A."/>
            <person name="Platzer M."/>
            <person name="Groth M."/>
            <person name="Szafranski K."/>
            <person name="Schliwa M."/>
        </authorList>
    </citation>
    <scope>NUCLEOTIDE SEQUENCE [LARGE SCALE GENOMIC DNA]</scope>
</reference>
<feature type="compositionally biased region" description="Basic residues" evidence="1">
    <location>
        <begin position="146"/>
        <end position="166"/>
    </location>
</feature>